<dbReference type="Proteomes" id="UP000320762">
    <property type="component" value="Unassembled WGS sequence"/>
</dbReference>
<sequence>MNATAAEKPKVSRKKSKADKLTLRGWAEGAREDFILRPNLAKYIDAYQRGYLQERQCLANICNQYHVQISPDLSDDAEPDLPLPAYDPNIAYDLGAGLDDDAKTRLLARIGVLNAVRGRVSVGYVCD</sequence>
<comment type="caution">
    <text evidence="1">The sequence shown here is derived from an EMBL/GenBank/DDBJ whole genome shotgun (WGS) entry which is preliminary data.</text>
</comment>
<keyword evidence="2" id="KW-1185">Reference proteome</keyword>
<gene>
    <name evidence="1" type="ORF">BD626DRAFT_538444</name>
</gene>
<proteinExistence type="predicted"/>
<evidence type="ECO:0000313" key="2">
    <source>
        <dbReference type="Proteomes" id="UP000320762"/>
    </source>
</evidence>
<organism evidence="1 2">
    <name type="scientific">Schizophyllum amplum</name>
    <dbReference type="NCBI Taxonomy" id="97359"/>
    <lineage>
        <taxon>Eukaryota</taxon>
        <taxon>Fungi</taxon>
        <taxon>Dikarya</taxon>
        <taxon>Basidiomycota</taxon>
        <taxon>Agaricomycotina</taxon>
        <taxon>Agaricomycetes</taxon>
        <taxon>Agaricomycetidae</taxon>
        <taxon>Agaricales</taxon>
        <taxon>Schizophyllaceae</taxon>
        <taxon>Schizophyllum</taxon>
    </lineage>
</organism>
<evidence type="ECO:0000313" key="1">
    <source>
        <dbReference type="EMBL" id="TRM60900.1"/>
    </source>
</evidence>
<dbReference type="AlphaFoldDB" id="A0A550C7W5"/>
<dbReference type="EMBL" id="VDMD01000019">
    <property type="protein sequence ID" value="TRM60900.1"/>
    <property type="molecule type" value="Genomic_DNA"/>
</dbReference>
<dbReference type="OrthoDB" id="3058987at2759"/>
<reference evidence="1 2" key="1">
    <citation type="journal article" date="2019" name="New Phytol.">
        <title>Comparative genomics reveals unique wood-decay strategies and fruiting body development in the Schizophyllaceae.</title>
        <authorList>
            <person name="Almasi E."/>
            <person name="Sahu N."/>
            <person name="Krizsan K."/>
            <person name="Balint B."/>
            <person name="Kovacs G.M."/>
            <person name="Kiss B."/>
            <person name="Cseklye J."/>
            <person name="Drula E."/>
            <person name="Henrissat B."/>
            <person name="Nagy I."/>
            <person name="Chovatia M."/>
            <person name="Adam C."/>
            <person name="LaButti K."/>
            <person name="Lipzen A."/>
            <person name="Riley R."/>
            <person name="Grigoriev I.V."/>
            <person name="Nagy L.G."/>
        </authorList>
    </citation>
    <scope>NUCLEOTIDE SEQUENCE [LARGE SCALE GENOMIC DNA]</scope>
    <source>
        <strain evidence="1 2">NL-1724</strain>
    </source>
</reference>
<name>A0A550C7W5_9AGAR</name>
<accession>A0A550C7W5</accession>
<protein>
    <submittedName>
        <fullName evidence="1">Uncharacterized protein</fullName>
    </submittedName>
</protein>